<evidence type="ECO:0000256" key="3">
    <source>
        <dbReference type="ARBA" id="ARBA00023136"/>
    </source>
</evidence>
<dbReference type="SUPFAM" id="SSF54184">
    <property type="entry name" value="Penicillin-binding protein 2x (pbp-2x), c-terminal domain"/>
    <property type="match status" value="2"/>
</dbReference>
<proteinExistence type="inferred from homology"/>
<dbReference type="PROSITE" id="PS51178">
    <property type="entry name" value="PASTA"/>
    <property type="match status" value="1"/>
</dbReference>
<dbReference type="RefSeq" id="WP_233695336.1">
    <property type="nucleotide sequence ID" value="NZ_JAJNBZ010000001.1"/>
</dbReference>
<dbReference type="PANTHER" id="PTHR30627">
    <property type="entry name" value="PEPTIDOGLYCAN D,D-TRANSPEPTIDASE"/>
    <property type="match status" value="1"/>
</dbReference>
<name>A0ABS8YE95_9BACL</name>
<evidence type="ECO:0000256" key="2">
    <source>
        <dbReference type="ARBA" id="ARBA00007171"/>
    </source>
</evidence>
<protein>
    <submittedName>
        <fullName evidence="6">PASTA domain-containing protein</fullName>
    </submittedName>
</protein>
<feature type="domain" description="PASTA" evidence="5">
    <location>
        <begin position="606"/>
        <end position="666"/>
    </location>
</feature>
<dbReference type="EMBL" id="JAJNBZ010000001">
    <property type="protein sequence ID" value="MCE5167829.1"/>
    <property type="molecule type" value="Genomic_DNA"/>
</dbReference>
<dbReference type="InterPro" id="IPR005311">
    <property type="entry name" value="PBP_dimer"/>
</dbReference>
<dbReference type="InterPro" id="IPR036138">
    <property type="entry name" value="PBP_dimer_sf"/>
</dbReference>
<evidence type="ECO:0000313" key="7">
    <source>
        <dbReference type="Proteomes" id="UP001199916"/>
    </source>
</evidence>
<dbReference type="InterPro" id="IPR005543">
    <property type="entry name" value="PASTA_dom"/>
</dbReference>
<comment type="subcellular location">
    <subcellularLocation>
        <location evidence="1">Membrane</location>
    </subcellularLocation>
</comment>
<dbReference type="Proteomes" id="UP001199916">
    <property type="component" value="Unassembled WGS sequence"/>
</dbReference>
<dbReference type="SUPFAM" id="SSF56601">
    <property type="entry name" value="beta-lactamase/transpeptidase-like"/>
    <property type="match status" value="1"/>
</dbReference>
<dbReference type="PANTHER" id="PTHR30627:SF26">
    <property type="entry name" value="PENICILLIN-BINDING PROTEIN 2B"/>
    <property type="match status" value="1"/>
</dbReference>
<keyword evidence="4" id="KW-0812">Transmembrane</keyword>
<dbReference type="SUPFAM" id="SSF56519">
    <property type="entry name" value="Penicillin binding protein dimerisation domain"/>
    <property type="match status" value="1"/>
</dbReference>
<organism evidence="6 7">
    <name type="scientific">Paenibacillus profundus</name>
    <dbReference type="NCBI Taxonomy" id="1173085"/>
    <lineage>
        <taxon>Bacteria</taxon>
        <taxon>Bacillati</taxon>
        <taxon>Bacillota</taxon>
        <taxon>Bacilli</taxon>
        <taxon>Bacillales</taxon>
        <taxon>Paenibacillaceae</taxon>
        <taxon>Paenibacillus</taxon>
    </lineage>
</organism>
<sequence>MVKRIKLRTLAIGGLFTLFFVVIVGRLFWYQVWNQEFWMNEAKASWSVKRELAPTRGTVYDQKGEVLVMDAPAYTVAVGPRVIQELRTSNKLVEKNIDVERLIVDELHKVLKKPENELYNLVRSKQDTGEYYINREVRSEGWKVEEETAEQLRQFVSELKEETGLKDVGLYLMPEVKRFYAKNKLASHVLGYTDKQGEPIGGIEETFDEQLKGTPGVIQYEKDRIGNKLPTASEVYKPEKDGQNIYLTIDRTIQQYIEDEMREVYNRYSPHSMTVIAADPKTGDILGLANMPDFNPNKYWEASNIRNFYNPAIQARYEPGSTFKIVTLAAAVEEGIFDPNAYFESGSIRAGGRKIHDVNRVGWGTISYLEGLKRSSNVAFVKLGFEQLQEERMKSYIEKFGFGKPTGIELPWENSGQIQFQYPADVAAASYGHGKVLVTPIQQIMAVSAVANGGKLMKPHLVRRTEDLVTGKVTEREPEIVRQVIKPDVAKQVSEYLEQVVADQKIGTGKNAYIEGYRVAGKTGTALKVINGEYDSQRAVVSFVGYAPVEDPRIAVLIVVDDPQDYWEGGGFVAPFMFKKIASQSLRYMGVPTSHEMKDNGSKKGPVPIIKAPNIQGLKPYDAKRKLGEDGIVFETVGAGSVVKRQYPAPGEPLATGQRIYLLTDEPEKLPLPNLKGKSLRDVMEITSLLNWKVRIDGEGYVTEQKTSTENGQRMVEIKLAPKRT</sequence>
<evidence type="ECO:0000256" key="4">
    <source>
        <dbReference type="SAM" id="Phobius"/>
    </source>
</evidence>
<evidence type="ECO:0000256" key="1">
    <source>
        <dbReference type="ARBA" id="ARBA00004370"/>
    </source>
</evidence>
<reference evidence="6 7" key="1">
    <citation type="submission" date="2021-11" db="EMBL/GenBank/DDBJ databases">
        <title>Draft genome sequence of Paenibacillus profundus YoMME, a new Gram-positive bacteria with exoelectrogenic properties.</title>
        <authorList>
            <person name="Hubenova Y."/>
            <person name="Hubenova E."/>
            <person name="Manasiev Y."/>
            <person name="Peykov S."/>
            <person name="Mitov M."/>
        </authorList>
    </citation>
    <scope>NUCLEOTIDE SEQUENCE [LARGE SCALE GENOMIC DNA]</scope>
    <source>
        <strain evidence="6 7">YoMME</strain>
    </source>
</reference>
<evidence type="ECO:0000313" key="6">
    <source>
        <dbReference type="EMBL" id="MCE5167829.1"/>
    </source>
</evidence>
<dbReference type="Gene3D" id="3.90.1310.10">
    <property type="entry name" value="Penicillin-binding protein 2a (Domain 2)"/>
    <property type="match status" value="1"/>
</dbReference>
<feature type="transmembrane region" description="Helical" evidence="4">
    <location>
        <begin position="7"/>
        <end position="29"/>
    </location>
</feature>
<comment type="caution">
    <text evidence="6">The sequence shown here is derived from an EMBL/GenBank/DDBJ whole genome shotgun (WGS) entry which is preliminary data.</text>
</comment>
<accession>A0ABS8YE95</accession>
<keyword evidence="4" id="KW-1133">Transmembrane helix</keyword>
<dbReference type="InterPro" id="IPR001460">
    <property type="entry name" value="PCN-bd_Tpept"/>
</dbReference>
<evidence type="ECO:0000259" key="5">
    <source>
        <dbReference type="PROSITE" id="PS51178"/>
    </source>
</evidence>
<dbReference type="SMART" id="SM00740">
    <property type="entry name" value="PASTA"/>
    <property type="match status" value="2"/>
</dbReference>
<keyword evidence="3 4" id="KW-0472">Membrane</keyword>
<dbReference type="Pfam" id="PF00905">
    <property type="entry name" value="Transpeptidase"/>
    <property type="match status" value="1"/>
</dbReference>
<keyword evidence="7" id="KW-1185">Reference proteome</keyword>
<dbReference type="InterPro" id="IPR050515">
    <property type="entry name" value="Beta-lactam/transpept"/>
</dbReference>
<dbReference type="CDD" id="cd06576">
    <property type="entry name" value="PASTA_Pbp2x-like_1"/>
    <property type="match status" value="1"/>
</dbReference>
<dbReference type="Pfam" id="PF03793">
    <property type="entry name" value="PASTA"/>
    <property type="match status" value="1"/>
</dbReference>
<dbReference type="Gene3D" id="3.40.710.10">
    <property type="entry name" value="DD-peptidase/beta-lactamase superfamily"/>
    <property type="match status" value="1"/>
</dbReference>
<dbReference type="Pfam" id="PF03717">
    <property type="entry name" value="PBP_dimer"/>
    <property type="match status" value="1"/>
</dbReference>
<gene>
    <name evidence="6" type="ORF">LQV63_00655</name>
</gene>
<dbReference type="InterPro" id="IPR012338">
    <property type="entry name" value="Beta-lactam/transpept-like"/>
</dbReference>
<comment type="similarity">
    <text evidence="2">Belongs to the transpeptidase family.</text>
</comment>